<evidence type="ECO:0000256" key="2">
    <source>
        <dbReference type="ARBA" id="ARBA00022980"/>
    </source>
</evidence>
<comment type="function">
    <text evidence="4 6">This protein binds to the 23S rRNA, and is important in its secondary structure. It is located near the subunit interface in the base of the L7/L12 stalk, and near the tRNA binding site of the peptidyltransferase center.</text>
</comment>
<dbReference type="FunFam" id="3.90.930.12:FF:000001">
    <property type="entry name" value="50S ribosomal protein L6"/>
    <property type="match status" value="1"/>
</dbReference>
<accession>A0A1L4D2T5</accession>
<dbReference type="Pfam" id="PF00347">
    <property type="entry name" value="Ribosomal_L6"/>
    <property type="match status" value="2"/>
</dbReference>
<dbReference type="NCBIfam" id="TIGR03654">
    <property type="entry name" value="L6_bact"/>
    <property type="match status" value="1"/>
</dbReference>
<dbReference type="OrthoDB" id="5292487at2"/>
<dbReference type="InterPro" id="IPR036789">
    <property type="entry name" value="Ribosomal_uL6-like_a/b-dom_sf"/>
</dbReference>
<dbReference type="InterPro" id="IPR000702">
    <property type="entry name" value="Ribosomal_uL6-like"/>
</dbReference>
<dbReference type="HAMAP" id="MF_01365_B">
    <property type="entry name" value="Ribosomal_uL6_B"/>
    <property type="match status" value="1"/>
</dbReference>
<dbReference type="GO" id="GO:0003735">
    <property type="term" value="F:structural constituent of ribosome"/>
    <property type="evidence" value="ECO:0007669"/>
    <property type="project" value="UniProtKB-UniRule"/>
</dbReference>
<dbReference type="InterPro" id="IPR020040">
    <property type="entry name" value="Ribosomal_uL6_a/b-dom"/>
</dbReference>
<dbReference type="InterPro" id="IPR019906">
    <property type="entry name" value="Ribosomal_uL6_bac-type"/>
</dbReference>
<comment type="subunit">
    <text evidence="4">Part of the 50S ribosomal subunit.</text>
</comment>
<comment type="similarity">
    <text evidence="1 4 5">Belongs to the universal ribosomal protein uL6 family.</text>
</comment>
<protein>
    <recommendedName>
        <fullName evidence="4">Large ribosomal subunit protein uL6</fullName>
    </recommendedName>
</protein>
<sequence>MSRVGKQPIKIPSGVTVKLSGTILEVNGSKGAMKRDTFGRIAIAQQNNEVVVSANDGENSSAYWGLYRTLLSNMVQGVSAGFSKSLEIQGTGYRASMAGKVLNLTVGYSHPVNIDPPVGITFEVDKTGKVGISGVDKELVGQVAAKVRSVRPAEPYQGKGIRYAGEVIATKVGKSAGKK</sequence>
<dbReference type="PIRSF" id="PIRSF002162">
    <property type="entry name" value="Ribosomal_L6"/>
    <property type="match status" value="1"/>
</dbReference>
<keyword evidence="9" id="KW-1185">Reference proteome</keyword>
<dbReference type="SUPFAM" id="SSF56053">
    <property type="entry name" value="Ribosomal protein L6"/>
    <property type="match status" value="2"/>
</dbReference>
<evidence type="ECO:0000256" key="3">
    <source>
        <dbReference type="ARBA" id="ARBA00023274"/>
    </source>
</evidence>
<proteinExistence type="inferred from homology"/>
<feature type="domain" description="Large ribosomal subunit protein uL6 alpha-beta" evidence="7">
    <location>
        <begin position="11"/>
        <end position="81"/>
    </location>
</feature>
<reference evidence="8 9" key="1">
    <citation type="submission" date="2016-10" db="EMBL/GenBank/DDBJ databases">
        <title>Silvanigrella aquatica sp. nov., isolated from a freshwater lake located in the Black Forest, Germany, description of Silvanigrellaceae fam. nov., Silvanigrellales ord. nov., reclassification of the order Bdellovibrionales in the class Oligoflexia, reclassification of the families Bacteriovoracaceae and Halobacteriovoraceae in the new order Bacteriovoracales ord. nov., and reclassification of the family Pseudobacteriovoracaceae in the order Oligoflexiales.</title>
        <authorList>
            <person name="Hahn M.W."/>
            <person name="Schmidt J."/>
            <person name="Koll U."/>
            <person name="Rohde M."/>
            <person name="Verbag S."/>
            <person name="Pitt A."/>
            <person name="Nakai R."/>
            <person name="Naganuma T."/>
            <person name="Lang E."/>
        </authorList>
    </citation>
    <scope>NUCLEOTIDE SEQUENCE [LARGE SCALE GENOMIC DNA]</scope>
    <source>
        <strain evidence="8 9">MWH-Nonnen-W8red</strain>
    </source>
</reference>
<organism evidence="8 9">
    <name type="scientific">Silvanigrella aquatica</name>
    <dbReference type="NCBI Taxonomy" id="1915309"/>
    <lineage>
        <taxon>Bacteria</taxon>
        <taxon>Pseudomonadati</taxon>
        <taxon>Bdellovibrionota</taxon>
        <taxon>Oligoflexia</taxon>
        <taxon>Silvanigrellales</taxon>
        <taxon>Silvanigrellaceae</taxon>
        <taxon>Silvanigrella</taxon>
    </lineage>
</organism>
<dbReference type="GO" id="GO:0022625">
    <property type="term" value="C:cytosolic large ribosomal subunit"/>
    <property type="evidence" value="ECO:0007669"/>
    <property type="project" value="UniProtKB-UniRule"/>
</dbReference>
<dbReference type="GO" id="GO:0002181">
    <property type="term" value="P:cytoplasmic translation"/>
    <property type="evidence" value="ECO:0007669"/>
    <property type="project" value="TreeGrafter"/>
</dbReference>
<evidence type="ECO:0000259" key="7">
    <source>
        <dbReference type="Pfam" id="PF00347"/>
    </source>
</evidence>
<dbReference type="GO" id="GO:0019843">
    <property type="term" value="F:rRNA binding"/>
    <property type="evidence" value="ECO:0007669"/>
    <property type="project" value="UniProtKB-UniRule"/>
</dbReference>
<dbReference type="RefSeq" id="WP_148698256.1">
    <property type="nucleotide sequence ID" value="NZ_CP017834.1"/>
</dbReference>
<gene>
    <name evidence="4" type="primary">rplF</name>
    <name evidence="8" type="ORF">AXG55_11550</name>
</gene>
<dbReference type="Gene3D" id="3.90.930.12">
    <property type="entry name" value="Ribosomal protein L6, alpha-beta domain"/>
    <property type="match status" value="2"/>
</dbReference>
<dbReference type="EMBL" id="CP017834">
    <property type="protein sequence ID" value="APJ04509.1"/>
    <property type="molecule type" value="Genomic_DNA"/>
</dbReference>
<evidence type="ECO:0000256" key="1">
    <source>
        <dbReference type="ARBA" id="ARBA00009356"/>
    </source>
</evidence>
<evidence type="ECO:0000256" key="4">
    <source>
        <dbReference type="HAMAP-Rule" id="MF_01365"/>
    </source>
</evidence>
<dbReference type="Proteomes" id="UP000184731">
    <property type="component" value="Chromosome"/>
</dbReference>
<dbReference type="KEGG" id="saqi:AXG55_11550"/>
<keyword evidence="3 4" id="KW-0687">Ribonucleoprotein</keyword>
<dbReference type="AlphaFoldDB" id="A0A1L4D2T5"/>
<keyword evidence="2 4" id="KW-0689">Ribosomal protein</keyword>
<name>A0A1L4D2T5_9BACT</name>
<dbReference type="PRINTS" id="PR00059">
    <property type="entry name" value="RIBOSOMALL6"/>
</dbReference>
<dbReference type="PANTHER" id="PTHR11655">
    <property type="entry name" value="60S/50S RIBOSOMAL PROTEIN L6/L9"/>
    <property type="match status" value="1"/>
</dbReference>
<feature type="domain" description="Large ribosomal subunit protein uL6 alpha-beta" evidence="7">
    <location>
        <begin position="90"/>
        <end position="163"/>
    </location>
</feature>
<evidence type="ECO:0000256" key="6">
    <source>
        <dbReference type="RuleBase" id="RU003870"/>
    </source>
</evidence>
<keyword evidence="4 6" id="KW-0699">rRNA-binding</keyword>
<evidence type="ECO:0000313" key="9">
    <source>
        <dbReference type="Proteomes" id="UP000184731"/>
    </source>
</evidence>
<dbReference type="PANTHER" id="PTHR11655:SF14">
    <property type="entry name" value="LARGE RIBOSOMAL SUBUNIT PROTEIN UL6M"/>
    <property type="match status" value="1"/>
</dbReference>
<keyword evidence="4 6" id="KW-0694">RNA-binding</keyword>
<dbReference type="STRING" id="1915309.AXG55_11550"/>
<evidence type="ECO:0000256" key="5">
    <source>
        <dbReference type="RuleBase" id="RU003869"/>
    </source>
</evidence>
<evidence type="ECO:0000313" key="8">
    <source>
        <dbReference type="EMBL" id="APJ04509.1"/>
    </source>
</evidence>